<dbReference type="Proteomes" id="UP000735302">
    <property type="component" value="Unassembled WGS sequence"/>
</dbReference>
<keyword evidence="3 6" id="KW-0863">Zinc-finger</keyword>
<sequence length="1174" mass="129488">MASNSNYRIVLPQSSCPPLRRVVAPSAFSRMTTDSSQLKHSTQRHYVENHQPSANTCASSKNALSAKEYKEYLEDMELKIRYMKNDIEFKQSQIQKKAIPPASSVKPGSHLVRPPVHRKQAFSSSYATKLPAQSTSKQLPVSKTTASYSSSHMAPRFTYVKKTHSNLVKVNTTSALPVKCARESNTETSVVLASSQHGPLRISVSPQTLPISTIVNTIPSLPDRSPSQPSRAAIALSSVSDSQLCTTTAPAITSVFQRLGGFSSLSSPKPIYVSPSKNQAIWSHSSVCTDELQSWSKRQAQLSTALSDASKPKMLDTASKSLEASSLSTRGEGSCSTVSRYKLVKTNSTPTVTPTSSAVLKSSPAVSGSTAVLQPSKVSTLSSPTITTDSVLGFHRVSPHCKTLRKKIPKLQISAKMVSKYKMKRLSPNSTSKIAPQLFRSQSTQTQFLLSRSSINPSCDIHKLDRRFIKTPSSANHINTAPPGRLPKLEIVMAAKLVSKYRLKRLTPTSNPKLNPSLLNNASANLTSAYPSTPFLPKKQVLRNLKHQKSIKGPFTICKRNTTPLKKSAHYLQQTELFPKRHDYVLDRRTGVRTETNKQDIIHSTGKNRHKLDHRQKDPSPHASGKVYGKISRRRQSKHHWVSKAASPSTPKSRPTKQNVTRSRFKWRKSSSEVRPNGVRLNNSRFKWSSKRHFVGPSTWRSGNYSLNPQNHRQSPWMTKSNLVMIRGVVYRSNYHTTSLKKANNPIPRGKDSSRTSMKLITLRGAHFHTDSRGKKLCRAGLAQQNNGNVRGEDSRKTQGFHGKVDETTILAASRVVHRSMAVAAAKFRKNSTKWRKKKQHCIFFGRFGKCHRGDKCHYVHDPEKVAVCTRFLRGKCDKARCQFSHSASVHKMPVCLHYLQGLCSRDGCPYLHVRVNPEAPVCKDFCNGYCALGEKCKKLHSLVCPSFAVTGHCLRGESCSLLHRRVKKEPARKESNQSARQRGRKRRKSSTAEAGPIKKRVTTSLRVDSNKSVIKNGGESAGDGSSHTLSPAHSNQSSSLSRPTLEDSFVLPEIGVDVKTPEFGPTTSAAGVTRNSAPLASQPSFISLLADSPLASKPEMSSTSPVSYRDLNQTPCIKPLFVAQKLSQPHQAQLAALPGKSTSCTLSESVVFSRAVPKPGFLMSREAKANSMQ</sequence>
<feature type="compositionally biased region" description="Basic residues" evidence="7">
    <location>
        <begin position="631"/>
        <end position="642"/>
    </location>
</feature>
<evidence type="ECO:0000313" key="9">
    <source>
        <dbReference type="EMBL" id="GFN91831.1"/>
    </source>
</evidence>
<dbReference type="GO" id="GO:0005634">
    <property type="term" value="C:nucleus"/>
    <property type="evidence" value="ECO:0007669"/>
    <property type="project" value="TreeGrafter"/>
</dbReference>
<evidence type="ECO:0000256" key="4">
    <source>
        <dbReference type="ARBA" id="ARBA00022833"/>
    </source>
</evidence>
<proteinExistence type="predicted"/>
<feature type="compositionally biased region" description="Polar residues" evidence="7">
    <location>
        <begin position="1024"/>
        <end position="1043"/>
    </location>
</feature>
<dbReference type="SUPFAM" id="SSF90229">
    <property type="entry name" value="CCCH zinc finger"/>
    <property type="match status" value="1"/>
</dbReference>
<feature type="zinc finger region" description="C3H1-type" evidence="6">
    <location>
        <begin position="836"/>
        <end position="864"/>
    </location>
</feature>
<feature type="domain" description="C3H1-type" evidence="8">
    <location>
        <begin position="917"/>
        <end position="944"/>
    </location>
</feature>
<feature type="compositionally biased region" description="Polar residues" evidence="7">
    <location>
        <begin position="1003"/>
        <end position="1014"/>
    </location>
</feature>
<evidence type="ECO:0000256" key="1">
    <source>
        <dbReference type="ARBA" id="ARBA00022723"/>
    </source>
</evidence>
<evidence type="ECO:0000313" key="10">
    <source>
        <dbReference type="Proteomes" id="UP000735302"/>
    </source>
</evidence>
<protein>
    <recommendedName>
        <fullName evidence="5">Zinc finger CCCH domain-containing protein 3</fullName>
    </recommendedName>
</protein>
<feature type="region of interest" description="Disordered" evidence="7">
    <location>
        <begin position="594"/>
        <end position="678"/>
    </location>
</feature>
<evidence type="ECO:0000256" key="6">
    <source>
        <dbReference type="PROSITE-ProRule" id="PRU00723"/>
    </source>
</evidence>
<organism evidence="9 10">
    <name type="scientific">Plakobranchus ocellatus</name>
    <dbReference type="NCBI Taxonomy" id="259542"/>
    <lineage>
        <taxon>Eukaryota</taxon>
        <taxon>Metazoa</taxon>
        <taxon>Spiralia</taxon>
        <taxon>Lophotrochozoa</taxon>
        <taxon>Mollusca</taxon>
        <taxon>Gastropoda</taxon>
        <taxon>Heterobranchia</taxon>
        <taxon>Euthyneura</taxon>
        <taxon>Panpulmonata</taxon>
        <taxon>Sacoglossa</taxon>
        <taxon>Placobranchoidea</taxon>
        <taxon>Plakobranchidae</taxon>
        <taxon>Plakobranchus</taxon>
    </lineage>
</organism>
<comment type="caution">
    <text evidence="9">The sequence shown here is derived from an EMBL/GenBank/DDBJ whole genome shotgun (WGS) entry which is preliminary data.</text>
</comment>
<evidence type="ECO:0000256" key="7">
    <source>
        <dbReference type="SAM" id="MobiDB-lite"/>
    </source>
</evidence>
<keyword evidence="4 6" id="KW-0862">Zinc</keyword>
<name>A0AAV3Z9C4_9GAST</name>
<dbReference type="EMBL" id="BLXT01002183">
    <property type="protein sequence ID" value="GFN91831.1"/>
    <property type="molecule type" value="Genomic_DNA"/>
</dbReference>
<feature type="zinc finger region" description="C3H1-type" evidence="6">
    <location>
        <begin position="891"/>
        <end position="916"/>
    </location>
</feature>
<keyword evidence="10" id="KW-1185">Reference proteome</keyword>
<dbReference type="InterPro" id="IPR000571">
    <property type="entry name" value="Znf_CCCH"/>
</dbReference>
<feature type="domain" description="C3H1-type" evidence="8">
    <location>
        <begin position="836"/>
        <end position="864"/>
    </location>
</feature>
<feature type="region of interest" description="Disordered" evidence="7">
    <location>
        <begin position="967"/>
        <end position="1045"/>
    </location>
</feature>
<dbReference type="PANTHER" id="PTHR46156">
    <property type="entry name" value="CCCH ZINGC FINGER"/>
    <property type="match status" value="1"/>
</dbReference>
<evidence type="ECO:0000256" key="3">
    <source>
        <dbReference type="ARBA" id="ARBA00022771"/>
    </source>
</evidence>
<dbReference type="PANTHER" id="PTHR46156:SF1">
    <property type="entry name" value="ZINC FINGER CCCH DOMAIN-CONTAINING PROTEIN 3"/>
    <property type="match status" value="1"/>
</dbReference>
<gene>
    <name evidence="9" type="ORF">PoB_001833700</name>
</gene>
<keyword evidence="2" id="KW-0677">Repeat</keyword>
<feature type="domain" description="C3H1-type" evidence="8">
    <location>
        <begin position="868"/>
        <end position="889"/>
    </location>
</feature>
<keyword evidence="1 6" id="KW-0479">Metal-binding</keyword>
<dbReference type="FunFam" id="4.10.1000.10:FF:000008">
    <property type="entry name" value="zinc finger CCCH domain-containing protein 3"/>
    <property type="match status" value="1"/>
</dbReference>
<evidence type="ECO:0000256" key="5">
    <source>
        <dbReference type="ARBA" id="ARBA00071600"/>
    </source>
</evidence>
<accession>A0AAV3Z9C4</accession>
<evidence type="ECO:0000256" key="2">
    <source>
        <dbReference type="ARBA" id="ARBA00022737"/>
    </source>
</evidence>
<dbReference type="AlphaFoldDB" id="A0AAV3Z9C4"/>
<feature type="zinc finger region" description="C3H1-type" evidence="6">
    <location>
        <begin position="868"/>
        <end position="889"/>
    </location>
</feature>
<dbReference type="InterPro" id="IPR036855">
    <property type="entry name" value="Znf_CCCH_sf"/>
</dbReference>
<feature type="compositionally biased region" description="Polar residues" evidence="7">
    <location>
        <begin position="646"/>
        <end position="662"/>
    </location>
</feature>
<evidence type="ECO:0000259" key="8">
    <source>
        <dbReference type="PROSITE" id="PS50103"/>
    </source>
</evidence>
<dbReference type="SMART" id="SM00356">
    <property type="entry name" value="ZnF_C3H1"/>
    <property type="match status" value="5"/>
</dbReference>
<feature type="zinc finger region" description="C3H1-type" evidence="6">
    <location>
        <begin position="917"/>
        <end position="944"/>
    </location>
</feature>
<dbReference type="GO" id="GO:0008270">
    <property type="term" value="F:zinc ion binding"/>
    <property type="evidence" value="ECO:0007669"/>
    <property type="project" value="UniProtKB-KW"/>
</dbReference>
<reference evidence="9 10" key="1">
    <citation type="journal article" date="2021" name="Elife">
        <title>Chloroplast acquisition without the gene transfer in kleptoplastic sea slugs, Plakobranchus ocellatus.</title>
        <authorList>
            <person name="Maeda T."/>
            <person name="Takahashi S."/>
            <person name="Yoshida T."/>
            <person name="Shimamura S."/>
            <person name="Takaki Y."/>
            <person name="Nagai Y."/>
            <person name="Toyoda A."/>
            <person name="Suzuki Y."/>
            <person name="Arimoto A."/>
            <person name="Ishii H."/>
            <person name="Satoh N."/>
            <person name="Nishiyama T."/>
            <person name="Hasebe M."/>
            <person name="Maruyama T."/>
            <person name="Minagawa J."/>
            <person name="Obokata J."/>
            <person name="Shigenobu S."/>
        </authorList>
    </citation>
    <scope>NUCLEOTIDE SEQUENCE [LARGE SCALE GENOMIC DNA]</scope>
</reference>
<dbReference type="Gene3D" id="4.10.1000.10">
    <property type="entry name" value="Zinc finger, CCCH-type"/>
    <property type="match status" value="2"/>
</dbReference>
<feature type="domain" description="C3H1-type" evidence="8">
    <location>
        <begin position="891"/>
        <end position="916"/>
    </location>
</feature>
<dbReference type="PROSITE" id="PS50103">
    <property type="entry name" value="ZF_C3H1"/>
    <property type="match status" value="4"/>
</dbReference>